<sequence length="172" mass="19608">MDQKVLILNQDFTALALCSIQKAFVLLYLEKAELVHKSESAILRTISKIYPAPSIIRLQRYVHVPYKGISLSRHNVMKRDQYQCLYCGSTKNLTLDHLVPKSRGGNSSWTNLATACMRCNTKKGDRTPEEAGLTLKQKPRKPSLTAFLAAHAGNFDQNWEVYLRVKDKLREE</sequence>
<dbReference type="InterPro" id="IPR052892">
    <property type="entry name" value="NA-targeting_endonuclease"/>
</dbReference>
<dbReference type="PANTHER" id="PTHR33877">
    <property type="entry name" value="SLL1193 PROTEIN"/>
    <property type="match status" value="1"/>
</dbReference>
<organism evidence="2 3">
    <name type="scientific">Adhaeribacter rhizoryzae</name>
    <dbReference type="NCBI Taxonomy" id="2607907"/>
    <lineage>
        <taxon>Bacteria</taxon>
        <taxon>Pseudomonadati</taxon>
        <taxon>Bacteroidota</taxon>
        <taxon>Cytophagia</taxon>
        <taxon>Cytophagales</taxon>
        <taxon>Hymenobacteraceae</taxon>
        <taxon>Adhaeribacter</taxon>
    </lineage>
</organism>
<dbReference type="InterPro" id="IPR003615">
    <property type="entry name" value="HNH_nuc"/>
</dbReference>
<evidence type="ECO:0000313" key="2">
    <source>
        <dbReference type="EMBL" id="KAA5544725.1"/>
    </source>
</evidence>
<dbReference type="AlphaFoldDB" id="A0A5M6DHI0"/>
<dbReference type="Proteomes" id="UP000323426">
    <property type="component" value="Unassembled WGS sequence"/>
</dbReference>
<accession>A0A5M6DHI0</accession>
<evidence type="ECO:0000259" key="1">
    <source>
        <dbReference type="SMART" id="SM00507"/>
    </source>
</evidence>
<dbReference type="SMART" id="SM00507">
    <property type="entry name" value="HNHc"/>
    <property type="match status" value="1"/>
</dbReference>
<name>A0A5M6DHI0_9BACT</name>
<dbReference type="InterPro" id="IPR029471">
    <property type="entry name" value="HNH_5"/>
</dbReference>
<reference evidence="2 3" key="1">
    <citation type="submission" date="2019-09" db="EMBL/GenBank/DDBJ databases">
        <title>Genome sequence and assembly of Adhaeribacter sp.</title>
        <authorList>
            <person name="Chhetri G."/>
        </authorList>
    </citation>
    <scope>NUCLEOTIDE SEQUENCE [LARGE SCALE GENOMIC DNA]</scope>
    <source>
        <strain evidence="2 3">DK36</strain>
    </source>
</reference>
<dbReference type="RefSeq" id="WP_150088975.1">
    <property type="nucleotide sequence ID" value="NZ_VWSF01000010.1"/>
</dbReference>
<keyword evidence="2" id="KW-0540">Nuclease</keyword>
<protein>
    <submittedName>
        <fullName evidence="2">HNH endonuclease</fullName>
    </submittedName>
</protein>
<comment type="caution">
    <text evidence="2">The sequence shown here is derived from an EMBL/GenBank/DDBJ whole genome shotgun (WGS) entry which is preliminary data.</text>
</comment>
<dbReference type="Pfam" id="PF14279">
    <property type="entry name" value="HNH_5"/>
    <property type="match status" value="1"/>
</dbReference>
<dbReference type="GO" id="GO:0004519">
    <property type="term" value="F:endonuclease activity"/>
    <property type="evidence" value="ECO:0007669"/>
    <property type="project" value="UniProtKB-KW"/>
</dbReference>
<dbReference type="PANTHER" id="PTHR33877:SF2">
    <property type="entry name" value="OS07G0170200 PROTEIN"/>
    <property type="match status" value="1"/>
</dbReference>
<dbReference type="Gene3D" id="1.10.30.50">
    <property type="match status" value="1"/>
</dbReference>
<gene>
    <name evidence="2" type="ORF">F0145_13620</name>
</gene>
<keyword evidence="2" id="KW-0255">Endonuclease</keyword>
<keyword evidence="2" id="KW-0378">Hydrolase</keyword>
<proteinExistence type="predicted"/>
<dbReference type="CDD" id="cd00085">
    <property type="entry name" value="HNHc"/>
    <property type="match status" value="1"/>
</dbReference>
<keyword evidence="3" id="KW-1185">Reference proteome</keyword>
<dbReference type="EMBL" id="VWSF01000010">
    <property type="protein sequence ID" value="KAA5544725.1"/>
    <property type="molecule type" value="Genomic_DNA"/>
</dbReference>
<feature type="domain" description="HNH nuclease" evidence="1">
    <location>
        <begin position="71"/>
        <end position="121"/>
    </location>
</feature>
<evidence type="ECO:0000313" key="3">
    <source>
        <dbReference type="Proteomes" id="UP000323426"/>
    </source>
</evidence>